<dbReference type="PROSITE" id="PS50014">
    <property type="entry name" value="BROMODOMAIN_2"/>
    <property type="match status" value="2"/>
</dbReference>
<dbReference type="Pfam" id="PF00439">
    <property type="entry name" value="Bromodomain"/>
    <property type="match status" value="1"/>
</dbReference>
<reference evidence="5" key="1">
    <citation type="submission" date="2019-10" db="EMBL/GenBank/DDBJ databases">
        <authorList>
            <consortium name="DOE Joint Genome Institute"/>
            <person name="Kuo A."/>
            <person name="Miyauchi S."/>
            <person name="Kiss E."/>
            <person name="Drula E."/>
            <person name="Kohler A."/>
            <person name="Sanchez-Garcia M."/>
            <person name="Andreopoulos B."/>
            <person name="Barry K.W."/>
            <person name="Bonito G."/>
            <person name="Buee M."/>
            <person name="Carver A."/>
            <person name="Chen C."/>
            <person name="Cichocki N."/>
            <person name="Clum A."/>
            <person name="Culley D."/>
            <person name="Crous P.W."/>
            <person name="Fauchery L."/>
            <person name="Girlanda M."/>
            <person name="Hayes R."/>
            <person name="Keri Z."/>
            <person name="LaButti K."/>
            <person name="Lipzen A."/>
            <person name="Lombard V."/>
            <person name="Magnuson J."/>
            <person name="Maillard F."/>
            <person name="Morin E."/>
            <person name="Murat C."/>
            <person name="Nolan M."/>
            <person name="Ohm R."/>
            <person name="Pangilinan J."/>
            <person name="Pereira M."/>
            <person name="Perotto S."/>
            <person name="Peter M."/>
            <person name="Riley R."/>
            <person name="Sitrit Y."/>
            <person name="Stielow B."/>
            <person name="Szollosi G."/>
            <person name="Zifcakova L."/>
            <person name="Stursova M."/>
            <person name="Spatafora J.W."/>
            <person name="Tedersoo L."/>
            <person name="Vaario L.-M."/>
            <person name="Yamada A."/>
            <person name="Yan M."/>
            <person name="Wang P."/>
            <person name="Xu J."/>
            <person name="Bruns T."/>
            <person name="Baldrian P."/>
            <person name="Vilgalys R."/>
            <person name="Henrissat B."/>
            <person name="Grigoriev I.V."/>
            <person name="Hibbett D."/>
            <person name="Nagy L.G."/>
            <person name="Martin F.M."/>
        </authorList>
    </citation>
    <scope>NUCLEOTIDE SEQUENCE</scope>
    <source>
        <strain evidence="5">BED1</strain>
    </source>
</reference>
<proteinExistence type="predicted"/>
<feature type="compositionally biased region" description="Pro residues" evidence="3">
    <location>
        <begin position="87"/>
        <end position="105"/>
    </location>
</feature>
<sequence>MDLGSIERKLMSSNPQKPDPNPNNPRYNNADEFIVDIRLIFTNCLTFNGLDHAISLNAGKHVESVFDKQIKNLPPPQVVKPPVKIATPPPPPPPPAKKAPAPPAPARRASTSVPVIRRNDIEQASAHPKREIHPPPPKDLPYSDPPKKPRKAKVVKDDGTAEQLRFCVKLLAELQRKQHWTVAHPFYEPVDPVKLEIPTYSRIIKKPMDLSTTIVTTEAQIELMRGNMLALRSQPWKEKKKKKESKPDAAASTLKGQRWRESCTGLCGGYLRGVIVVRRGTFN</sequence>
<feature type="domain" description="Bromo" evidence="4">
    <location>
        <begin position="178"/>
        <end position="212"/>
    </location>
</feature>
<dbReference type="GO" id="GO:0006355">
    <property type="term" value="P:regulation of DNA-templated transcription"/>
    <property type="evidence" value="ECO:0007669"/>
    <property type="project" value="TreeGrafter"/>
</dbReference>
<evidence type="ECO:0000313" key="5">
    <source>
        <dbReference type="EMBL" id="KAF8421153.1"/>
    </source>
</evidence>
<dbReference type="GO" id="GO:0006338">
    <property type="term" value="P:chromatin remodeling"/>
    <property type="evidence" value="ECO:0007669"/>
    <property type="project" value="TreeGrafter"/>
</dbReference>
<evidence type="ECO:0000256" key="1">
    <source>
        <dbReference type="ARBA" id="ARBA00023117"/>
    </source>
</evidence>
<dbReference type="GO" id="GO:0000785">
    <property type="term" value="C:chromatin"/>
    <property type="evidence" value="ECO:0007669"/>
    <property type="project" value="TreeGrafter"/>
</dbReference>
<evidence type="ECO:0000313" key="6">
    <source>
        <dbReference type="Proteomes" id="UP001194468"/>
    </source>
</evidence>
<protein>
    <recommendedName>
        <fullName evidence="4">Bromo domain-containing protein</fullName>
    </recommendedName>
</protein>
<dbReference type="InterPro" id="IPR036427">
    <property type="entry name" value="Bromodomain-like_sf"/>
</dbReference>
<gene>
    <name evidence="5" type="ORF">L210DRAFT_3510252</name>
</gene>
<evidence type="ECO:0000256" key="2">
    <source>
        <dbReference type="PROSITE-ProRule" id="PRU00035"/>
    </source>
</evidence>
<dbReference type="AlphaFoldDB" id="A0AAD4BDX1"/>
<feature type="region of interest" description="Disordered" evidence="3">
    <location>
        <begin position="1"/>
        <end position="27"/>
    </location>
</feature>
<feature type="region of interest" description="Disordered" evidence="3">
    <location>
        <begin position="234"/>
        <end position="254"/>
    </location>
</feature>
<dbReference type="GO" id="GO:0005634">
    <property type="term" value="C:nucleus"/>
    <property type="evidence" value="ECO:0007669"/>
    <property type="project" value="TreeGrafter"/>
</dbReference>
<feature type="compositionally biased region" description="Basic and acidic residues" evidence="3">
    <location>
        <begin position="1"/>
        <end position="10"/>
    </location>
</feature>
<dbReference type="PANTHER" id="PTHR22880">
    <property type="entry name" value="FALZ-RELATED BROMODOMAIN-CONTAINING PROTEINS"/>
    <property type="match status" value="1"/>
</dbReference>
<dbReference type="InterPro" id="IPR050935">
    <property type="entry name" value="Bromo_chromatin_reader"/>
</dbReference>
<keyword evidence="1 2" id="KW-0103">Bromodomain</keyword>
<comment type="caution">
    <text evidence="5">The sequence shown here is derived from an EMBL/GenBank/DDBJ whole genome shotgun (WGS) entry which is preliminary data.</text>
</comment>
<feature type="domain" description="Bromo" evidence="4">
    <location>
        <begin position="1"/>
        <end position="55"/>
    </location>
</feature>
<dbReference type="SUPFAM" id="SSF47370">
    <property type="entry name" value="Bromodomain"/>
    <property type="match status" value="2"/>
</dbReference>
<dbReference type="Proteomes" id="UP001194468">
    <property type="component" value="Unassembled WGS sequence"/>
</dbReference>
<evidence type="ECO:0000256" key="3">
    <source>
        <dbReference type="SAM" id="MobiDB-lite"/>
    </source>
</evidence>
<organism evidence="5 6">
    <name type="scientific">Boletus edulis BED1</name>
    <dbReference type="NCBI Taxonomy" id="1328754"/>
    <lineage>
        <taxon>Eukaryota</taxon>
        <taxon>Fungi</taxon>
        <taxon>Dikarya</taxon>
        <taxon>Basidiomycota</taxon>
        <taxon>Agaricomycotina</taxon>
        <taxon>Agaricomycetes</taxon>
        <taxon>Agaricomycetidae</taxon>
        <taxon>Boletales</taxon>
        <taxon>Boletineae</taxon>
        <taxon>Boletaceae</taxon>
        <taxon>Boletoideae</taxon>
        <taxon>Boletus</taxon>
    </lineage>
</organism>
<accession>A0AAD4BDX1</accession>
<name>A0AAD4BDX1_BOLED</name>
<evidence type="ECO:0000259" key="4">
    <source>
        <dbReference type="PROSITE" id="PS50014"/>
    </source>
</evidence>
<keyword evidence="6" id="KW-1185">Reference proteome</keyword>
<dbReference type="EMBL" id="WHUW01000144">
    <property type="protein sequence ID" value="KAF8421153.1"/>
    <property type="molecule type" value="Genomic_DNA"/>
</dbReference>
<dbReference type="PRINTS" id="PR00503">
    <property type="entry name" value="BROMODOMAIN"/>
</dbReference>
<feature type="region of interest" description="Disordered" evidence="3">
    <location>
        <begin position="72"/>
        <end position="157"/>
    </location>
</feature>
<dbReference type="Gene3D" id="1.20.920.10">
    <property type="entry name" value="Bromodomain-like"/>
    <property type="match status" value="2"/>
</dbReference>
<dbReference type="InterPro" id="IPR001487">
    <property type="entry name" value="Bromodomain"/>
</dbReference>
<reference evidence="5" key="2">
    <citation type="journal article" date="2020" name="Nat. Commun.">
        <title>Large-scale genome sequencing of mycorrhizal fungi provides insights into the early evolution of symbiotic traits.</title>
        <authorList>
            <person name="Miyauchi S."/>
            <person name="Kiss E."/>
            <person name="Kuo A."/>
            <person name="Drula E."/>
            <person name="Kohler A."/>
            <person name="Sanchez-Garcia M."/>
            <person name="Morin E."/>
            <person name="Andreopoulos B."/>
            <person name="Barry K.W."/>
            <person name="Bonito G."/>
            <person name="Buee M."/>
            <person name="Carver A."/>
            <person name="Chen C."/>
            <person name="Cichocki N."/>
            <person name="Clum A."/>
            <person name="Culley D."/>
            <person name="Crous P.W."/>
            <person name="Fauchery L."/>
            <person name="Girlanda M."/>
            <person name="Hayes R.D."/>
            <person name="Keri Z."/>
            <person name="LaButti K."/>
            <person name="Lipzen A."/>
            <person name="Lombard V."/>
            <person name="Magnuson J."/>
            <person name="Maillard F."/>
            <person name="Murat C."/>
            <person name="Nolan M."/>
            <person name="Ohm R.A."/>
            <person name="Pangilinan J."/>
            <person name="Pereira M.F."/>
            <person name="Perotto S."/>
            <person name="Peter M."/>
            <person name="Pfister S."/>
            <person name="Riley R."/>
            <person name="Sitrit Y."/>
            <person name="Stielow J.B."/>
            <person name="Szollosi G."/>
            <person name="Zifcakova L."/>
            <person name="Stursova M."/>
            <person name="Spatafora J.W."/>
            <person name="Tedersoo L."/>
            <person name="Vaario L.M."/>
            <person name="Yamada A."/>
            <person name="Yan M."/>
            <person name="Wang P."/>
            <person name="Xu J."/>
            <person name="Bruns T."/>
            <person name="Baldrian P."/>
            <person name="Vilgalys R."/>
            <person name="Dunand C."/>
            <person name="Henrissat B."/>
            <person name="Grigoriev I.V."/>
            <person name="Hibbett D."/>
            <person name="Nagy L.G."/>
            <person name="Martin F.M."/>
        </authorList>
    </citation>
    <scope>NUCLEOTIDE SEQUENCE</scope>
    <source>
        <strain evidence="5">BED1</strain>
    </source>
</reference>
<dbReference type="PANTHER" id="PTHR22880:SF225">
    <property type="entry name" value="BROMODOMAIN-CONTAINING PROTEIN BET-1-RELATED"/>
    <property type="match status" value="1"/>
</dbReference>